<dbReference type="InParanoid" id="G4Z709"/>
<dbReference type="AlphaFoldDB" id="G4Z709"/>
<proteinExistence type="predicted"/>
<reference evidence="1 2" key="1">
    <citation type="journal article" date="2006" name="Science">
        <title>Phytophthora genome sequences uncover evolutionary origins and mechanisms of pathogenesis.</title>
        <authorList>
            <person name="Tyler B.M."/>
            <person name="Tripathy S."/>
            <person name="Zhang X."/>
            <person name="Dehal P."/>
            <person name="Jiang R.H."/>
            <person name="Aerts A."/>
            <person name="Arredondo F.D."/>
            <person name="Baxter L."/>
            <person name="Bensasson D."/>
            <person name="Beynon J.L."/>
            <person name="Chapman J."/>
            <person name="Damasceno C.M."/>
            <person name="Dorrance A.E."/>
            <person name="Dou D."/>
            <person name="Dickerman A.W."/>
            <person name="Dubchak I.L."/>
            <person name="Garbelotto M."/>
            <person name="Gijzen M."/>
            <person name="Gordon S.G."/>
            <person name="Govers F."/>
            <person name="Grunwald N.J."/>
            <person name="Huang W."/>
            <person name="Ivors K.L."/>
            <person name="Jones R.W."/>
            <person name="Kamoun S."/>
            <person name="Krampis K."/>
            <person name="Lamour K.H."/>
            <person name="Lee M.K."/>
            <person name="McDonald W.H."/>
            <person name="Medina M."/>
            <person name="Meijer H.J."/>
            <person name="Nordberg E.K."/>
            <person name="Maclean D.J."/>
            <person name="Ospina-Giraldo M.D."/>
            <person name="Morris P.F."/>
            <person name="Phuntumart V."/>
            <person name="Putnam N.H."/>
            <person name="Rash S."/>
            <person name="Rose J.K."/>
            <person name="Sakihama Y."/>
            <person name="Salamov A.A."/>
            <person name="Savidor A."/>
            <person name="Scheuring C.F."/>
            <person name="Smith B.M."/>
            <person name="Sobral B.W."/>
            <person name="Terry A."/>
            <person name="Torto-Alalibo T.A."/>
            <person name="Win J."/>
            <person name="Xu Z."/>
            <person name="Zhang H."/>
            <person name="Grigoriev I.V."/>
            <person name="Rokhsar D.S."/>
            <person name="Boore J.L."/>
        </authorList>
    </citation>
    <scope>NUCLEOTIDE SEQUENCE [LARGE SCALE GENOMIC DNA]</scope>
    <source>
        <strain evidence="1 2">P6497</strain>
    </source>
</reference>
<protein>
    <submittedName>
        <fullName evidence="1">Uncharacterized protein</fullName>
    </submittedName>
</protein>
<dbReference type="Proteomes" id="UP000002640">
    <property type="component" value="Unassembled WGS sequence"/>
</dbReference>
<sequence>MKMHAAVWHFAETDGNKYAKKYARKRKGVNATDRESSASKWLRNHGGKRIRDAWKALSPKTKARLMQETPDGTFPDQSEGILDERTKATAQPTSVAMPSTIQTKRNTNASCKDLTHLRAVLNRNRSKYYGMVCKEEELQIKTTYNIGSVAGVIEAMASGVTNAICLAHSRD</sequence>
<dbReference type="RefSeq" id="XP_009524478.1">
    <property type="nucleotide sequence ID" value="XM_009526183.1"/>
</dbReference>
<evidence type="ECO:0000313" key="2">
    <source>
        <dbReference type="Proteomes" id="UP000002640"/>
    </source>
</evidence>
<name>G4Z709_PHYSP</name>
<accession>G4Z709</accession>
<dbReference type="GeneID" id="20657236"/>
<organism evidence="1 2">
    <name type="scientific">Phytophthora sojae (strain P6497)</name>
    <name type="common">Soybean stem and root rot agent</name>
    <name type="synonym">Phytophthora megasperma f. sp. glycines</name>
    <dbReference type="NCBI Taxonomy" id="1094619"/>
    <lineage>
        <taxon>Eukaryota</taxon>
        <taxon>Sar</taxon>
        <taxon>Stramenopiles</taxon>
        <taxon>Oomycota</taxon>
        <taxon>Peronosporomycetes</taxon>
        <taxon>Peronosporales</taxon>
        <taxon>Peronosporaceae</taxon>
        <taxon>Phytophthora</taxon>
    </lineage>
</organism>
<dbReference type="EMBL" id="JH159153">
    <property type="protein sequence ID" value="EGZ21761.1"/>
    <property type="molecule type" value="Genomic_DNA"/>
</dbReference>
<evidence type="ECO:0000313" key="1">
    <source>
        <dbReference type="EMBL" id="EGZ21761.1"/>
    </source>
</evidence>
<keyword evidence="2" id="KW-1185">Reference proteome</keyword>
<gene>
    <name evidence="1" type="ORF">PHYSODRAFT_495862</name>
</gene>
<dbReference type="KEGG" id="psoj:PHYSODRAFT_495862"/>